<keyword evidence="5 10" id="KW-0573">Peptidoglycan synthesis</keyword>
<name>A0ABY2X453_9RHOB</name>
<feature type="transmembrane region" description="Helical" evidence="10">
    <location>
        <begin position="410"/>
        <end position="428"/>
    </location>
</feature>
<dbReference type="PANTHER" id="PTHR47019">
    <property type="entry name" value="LIPID II FLIPPASE MURJ"/>
    <property type="match status" value="1"/>
</dbReference>
<comment type="similarity">
    <text evidence="9 10 11">Belongs to the MurJ/MviN family.</text>
</comment>
<dbReference type="HAMAP" id="MF_02078">
    <property type="entry name" value="MurJ_MviN"/>
    <property type="match status" value="1"/>
</dbReference>
<feature type="transmembrane region" description="Helical" evidence="10">
    <location>
        <begin position="477"/>
        <end position="501"/>
    </location>
</feature>
<evidence type="ECO:0000256" key="1">
    <source>
        <dbReference type="ARBA" id="ARBA00004651"/>
    </source>
</evidence>
<dbReference type="NCBIfam" id="TIGR01695">
    <property type="entry name" value="murJ_mviN"/>
    <property type="match status" value="1"/>
</dbReference>
<feature type="transmembrane region" description="Helical" evidence="10">
    <location>
        <begin position="127"/>
        <end position="150"/>
    </location>
</feature>
<evidence type="ECO:0000256" key="7">
    <source>
        <dbReference type="ARBA" id="ARBA00023136"/>
    </source>
</evidence>
<evidence type="ECO:0000256" key="11">
    <source>
        <dbReference type="PIRNR" id="PIRNR002869"/>
    </source>
</evidence>
<feature type="transmembrane region" description="Helical" evidence="10">
    <location>
        <begin position="29"/>
        <end position="48"/>
    </location>
</feature>
<evidence type="ECO:0000256" key="2">
    <source>
        <dbReference type="ARBA" id="ARBA00022475"/>
    </source>
</evidence>
<feature type="transmembrane region" description="Helical" evidence="10">
    <location>
        <begin position="385"/>
        <end position="404"/>
    </location>
</feature>
<evidence type="ECO:0000256" key="9">
    <source>
        <dbReference type="ARBA" id="ARBA00061532"/>
    </source>
</evidence>
<dbReference type="InterPro" id="IPR004268">
    <property type="entry name" value="MurJ"/>
</dbReference>
<keyword evidence="7 10" id="KW-0472">Membrane</keyword>
<organism evidence="12 13">
    <name type="scientific">Ruegeria sediminis</name>
    <dbReference type="NCBI Taxonomy" id="2583820"/>
    <lineage>
        <taxon>Bacteria</taxon>
        <taxon>Pseudomonadati</taxon>
        <taxon>Pseudomonadota</taxon>
        <taxon>Alphaproteobacteria</taxon>
        <taxon>Rhodobacterales</taxon>
        <taxon>Roseobacteraceae</taxon>
        <taxon>Ruegeria</taxon>
    </lineage>
</organism>
<feature type="transmembrane region" description="Helical" evidence="10">
    <location>
        <begin position="347"/>
        <end position="365"/>
    </location>
</feature>
<accession>A0ABY2X453</accession>
<evidence type="ECO:0000313" key="12">
    <source>
        <dbReference type="EMBL" id="TMV10177.1"/>
    </source>
</evidence>
<keyword evidence="6 10" id="KW-1133">Transmembrane helix</keyword>
<feature type="transmembrane region" description="Helical" evidence="10">
    <location>
        <begin position="312"/>
        <end position="335"/>
    </location>
</feature>
<evidence type="ECO:0000256" key="5">
    <source>
        <dbReference type="ARBA" id="ARBA00022984"/>
    </source>
</evidence>
<proteinExistence type="inferred from homology"/>
<keyword evidence="13" id="KW-1185">Reference proteome</keyword>
<dbReference type="PANTHER" id="PTHR47019:SF1">
    <property type="entry name" value="LIPID II FLIPPASE MURJ"/>
    <property type="match status" value="1"/>
</dbReference>
<dbReference type="PRINTS" id="PR01806">
    <property type="entry name" value="VIRFACTRMVIN"/>
</dbReference>
<evidence type="ECO:0000313" key="13">
    <source>
        <dbReference type="Proteomes" id="UP001193035"/>
    </source>
</evidence>
<dbReference type="Proteomes" id="UP001193035">
    <property type="component" value="Unassembled WGS sequence"/>
</dbReference>
<evidence type="ECO:0000256" key="8">
    <source>
        <dbReference type="ARBA" id="ARBA00060041"/>
    </source>
</evidence>
<dbReference type="RefSeq" id="WP_138840234.1">
    <property type="nucleotide sequence ID" value="NZ_VCPD01000001.1"/>
</dbReference>
<dbReference type="Pfam" id="PF03023">
    <property type="entry name" value="MurJ"/>
    <property type="match status" value="1"/>
</dbReference>
<feature type="transmembrane region" description="Helical" evidence="10">
    <location>
        <begin position="188"/>
        <end position="208"/>
    </location>
</feature>
<keyword evidence="3 10" id="KW-0812">Transmembrane</keyword>
<feature type="transmembrane region" description="Helical" evidence="10">
    <location>
        <begin position="229"/>
        <end position="253"/>
    </location>
</feature>
<feature type="transmembrane region" description="Helical" evidence="10">
    <location>
        <begin position="273"/>
        <end position="291"/>
    </location>
</feature>
<sequence length="513" mass="54954">MKPIRLLSGMFTVGFWTLASRILGFVREILLTAFIGPGPVMDAFVAAFRLPNMFRRFFAEGAFNAAFVPMFSKRLEGGDNAEAFAQGAFNLLAAAVLALVGVAMIFMPALVWITAEGFYGDERFDLAVGYGYVVFPYILFMSLAALFSGVLNATGRFAAAAAAPVLLNIFACSAMIAGAVSGGAVIDWLIWVIPVAGVAQLALVWGATERAGIRIRPGLPRLTPEMRHMFRIAIPAALAMGVTQVNLVVGQLVASKTEKAVSWLFAADRLYQLPLGVVGIAVGIVLLPDLSRRLRAGDDDGARNALSRAGEFSLLLTIPSTVAFLVMPLPLVSVLFERGHFGADDTAATALAVAIYGVGLPSFMLQKLLQPLYFARENTKSPFRFALVAMVVNAGLAFGLYPLVGWLAPAIAASAAGWVMVALLAIGARRMGDVARFDARFHARAWRIVAASVVMGVALYAVVQVFGWLFAVPTWRYLALLGLVVLAAVVYFAAGQVMGAFRMSEFKRALRRS</sequence>
<comment type="pathway">
    <text evidence="10">Cell wall biogenesis; peptidoglycan biosynthesis.</text>
</comment>
<evidence type="ECO:0000256" key="6">
    <source>
        <dbReference type="ARBA" id="ARBA00022989"/>
    </source>
</evidence>
<feature type="transmembrane region" description="Helical" evidence="10">
    <location>
        <begin position="157"/>
        <end position="182"/>
    </location>
</feature>
<dbReference type="EMBL" id="VCPD01000001">
    <property type="protein sequence ID" value="TMV10177.1"/>
    <property type="molecule type" value="Genomic_DNA"/>
</dbReference>
<comment type="subcellular location">
    <subcellularLocation>
        <location evidence="10">Cell inner membrane</location>
        <topology evidence="10">Multi-pass membrane protein</topology>
    </subcellularLocation>
    <subcellularLocation>
        <location evidence="1">Cell membrane</location>
        <topology evidence="1">Multi-pass membrane protein</topology>
    </subcellularLocation>
</comment>
<evidence type="ECO:0000256" key="4">
    <source>
        <dbReference type="ARBA" id="ARBA00022960"/>
    </source>
</evidence>
<keyword evidence="10" id="KW-0997">Cell inner membrane</keyword>
<dbReference type="PIRSF" id="PIRSF002869">
    <property type="entry name" value="MviN"/>
    <property type="match status" value="1"/>
</dbReference>
<feature type="transmembrane region" description="Helical" evidence="10">
    <location>
        <begin position="91"/>
        <end position="115"/>
    </location>
</feature>
<keyword evidence="10 11" id="KW-0813">Transport</keyword>
<evidence type="ECO:0000256" key="10">
    <source>
        <dbReference type="HAMAP-Rule" id="MF_02078"/>
    </source>
</evidence>
<keyword evidence="2 10" id="KW-1003">Cell membrane</keyword>
<feature type="transmembrane region" description="Helical" evidence="10">
    <location>
        <begin position="448"/>
        <end position="471"/>
    </location>
</feature>
<keyword evidence="10 11" id="KW-0961">Cell wall biogenesis/degradation</keyword>
<protein>
    <recommendedName>
        <fullName evidence="10">Probable lipid II flippase MurJ</fullName>
    </recommendedName>
</protein>
<gene>
    <name evidence="10 12" type="primary">murJ</name>
    <name evidence="12" type="ORF">FGK63_03700</name>
</gene>
<reference evidence="12 13" key="1">
    <citation type="submission" date="2019-05" db="EMBL/GenBank/DDBJ databases">
        <title>Ruegeria sp. nov., isolated from tidal flat.</title>
        <authorList>
            <person name="Kim W."/>
        </authorList>
    </citation>
    <scope>NUCLEOTIDE SEQUENCE [LARGE SCALE GENOMIC DNA]</scope>
    <source>
        <strain evidence="12 13">CAU 1488</strain>
    </source>
</reference>
<evidence type="ECO:0000256" key="3">
    <source>
        <dbReference type="ARBA" id="ARBA00022692"/>
    </source>
</evidence>
<comment type="caution">
    <text evidence="12">The sequence shown here is derived from an EMBL/GenBank/DDBJ whole genome shotgun (WGS) entry which is preliminary data.</text>
</comment>
<dbReference type="InterPro" id="IPR051050">
    <property type="entry name" value="Lipid_II_flippase_MurJ/MviN"/>
</dbReference>
<comment type="function">
    <text evidence="8 10 11">Involved in peptidoglycan biosynthesis. Transports lipid-linked peptidoglycan precursors from the inner to the outer leaflet of the cytoplasmic membrane.</text>
</comment>
<keyword evidence="4 10" id="KW-0133">Cell shape</keyword>
<dbReference type="CDD" id="cd13123">
    <property type="entry name" value="MATE_MurJ_like"/>
    <property type="match status" value="1"/>
</dbReference>